<evidence type="ECO:0000313" key="2">
    <source>
        <dbReference type="EMBL" id="KAL3120291.1"/>
    </source>
</evidence>
<organism evidence="2 3">
    <name type="scientific">Heterodera trifolii</name>
    <dbReference type="NCBI Taxonomy" id="157864"/>
    <lineage>
        <taxon>Eukaryota</taxon>
        <taxon>Metazoa</taxon>
        <taxon>Ecdysozoa</taxon>
        <taxon>Nematoda</taxon>
        <taxon>Chromadorea</taxon>
        <taxon>Rhabditida</taxon>
        <taxon>Tylenchina</taxon>
        <taxon>Tylenchomorpha</taxon>
        <taxon>Tylenchoidea</taxon>
        <taxon>Heteroderidae</taxon>
        <taxon>Heteroderinae</taxon>
        <taxon>Heterodera</taxon>
    </lineage>
</organism>
<protein>
    <recommendedName>
        <fullName evidence="4">Transmembrane protein</fullName>
    </recommendedName>
</protein>
<dbReference type="AlphaFoldDB" id="A0ABD2LYH4"/>
<accession>A0ABD2LYH4</accession>
<feature type="transmembrane region" description="Helical" evidence="1">
    <location>
        <begin position="24"/>
        <end position="44"/>
    </location>
</feature>
<keyword evidence="1" id="KW-0472">Membrane</keyword>
<evidence type="ECO:0008006" key="4">
    <source>
        <dbReference type="Google" id="ProtNLM"/>
    </source>
</evidence>
<dbReference type="Proteomes" id="UP001620626">
    <property type="component" value="Unassembled WGS sequence"/>
</dbReference>
<evidence type="ECO:0000256" key="1">
    <source>
        <dbReference type="SAM" id="Phobius"/>
    </source>
</evidence>
<evidence type="ECO:0000313" key="3">
    <source>
        <dbReference type="Proteomes" id="UP001620626"/>
    </source>
</evidence>
<dbReference type="EMBL" id="JBICBT010000216">
    <property type="protein sequence ID" value="KAL3120291.1"/>
    <property type="molecule type" value="Genomic_DNA"/>
</dbReference>
<proteinExistence type="predicted"/>
<sequence>MEHYTNTSIDDALLVDDNEKQKRLFMLGLFILFCWVVVIILCAYPQLYRDLLLRYVCCCFAGFAVRRREKCRQRADQLAKARERVRAASKSFISVSTAVSPTAIMLKEIGLSELRQGNAMERWHHYHQRTSKSEPIGGQKRGETETKIFLLDRWAKGEEEEEEEQNNER</sequence>
<keyword evidence="1" id="KW-1133">Transmembrane helix</keyword>
<name>A0ABD2LYH4_9BILA</name>
<keyword evidence="1" id="KW-0812">Transmembrane</keyword>
<reference evidence="2 3" key="1">
    <citation type="submission" date="2024-10" db="EMBL/GenBank/DDBJ databases">
        <authorList>
            <person name="Kim D."/>
        </authorList>
    </citation>
    <scope>NUCLEOTIDE SEQUENCE [LARGE SCALE GENOMIC DNA]</scope>
    <source>
        <strain evidence="2">BH-2024</strain>
    </source>
</reference>
<comment type="caution">
    <text evidence="2">The sequence shown here is derived from an EMBL/GenBank/DDBJ whole genome shotgun (WGS) entry which is preliminary data.</text>
</comment>
<gene>
    <name evidence="2" type="ORF">niasHT_010070</name>
</gene>
<keyword evidence="3" id="KW-1185">Reference proteome</keyword>